<keyword evidence="3" id="KW-1185">Reference proteome</keyword>
<dbReference type="VEuPathDB" id="MicrosporidiaDB:EDEG_02243"/>
<dbReference type="InParanoid" id="J8ZUR1"/>
<proteinExistence type="predicted"/>
<reference evidence="3" key="2">
    <citation type="submission" date="2015-07" db="EMBL/GenBank/DDBJ databases">
        <title>Contrasting host-pathogen interactions and genome evolution in two generalist and specialist microsporidian pathogens of mosquitoes.</title>
        <authorList>
            <consortium name="The Broad Institute Genomics Platform"/>
            <consortium name="The Broad Institute Genome Sequencing Center for Infectious Disease"/>
            <person name="Cuomo C.A."/>
            <person name="Sanscrainte N.D."/>
            <person name="Goldberg J.M."/>
            <person name="Heiman D."/>
            <person name="Young S."/>
            <person name="Zeng Q."/>
            <person name="Becnel J.J."/>
            <person name="Birren B.W."/>
        </authorList>
    </citation>
    <scope>NUCLEOTIDE SEQUENCE [LARGE SCALE GENOMIC DNA]</scope>
    <source>
        <strain evidence="3">USNM 41457</strain>
    </source>
</reference>
<evidence type="ECO:0000313" key="2">
    <source>
        <dbReference type="EMBL" id="EJW03423.1"/>
    </source>
</evidence>
<comment type="caution">
    <text evidence="2">The sequence shown here is derived from an EMBL/GenBank/DDBJ whole genome shotgun (WGS) entry which is preliminary data.</text>
</comment>
<dbReference type="Proteomes" id="UP000003163">
    <property type="component" value="Unassembled WGS sequence"/>
</dbReference>
<accession>J8ZUR1</accession>
<organism evidence="2 3">
    <name type="scientific">Edhazardia aedis (strain USNM 41457)</name>
    <name type="common">Microsporidian parasite</name>
    <dbReference type="NCBI Taxonomy" id="1003232"/>
    <lineage>
        <taxon>Eukaryota</taxon>
        <taxon>Fungi</taxon>
        <taxon>Fungi incertae sedis</taxon>
        <taxon>Microsporidia</taxon>
        <taxon>Edhazardia</taxon>
    </lineage>
</organism>
<dbReference type="AlphaFoldDB" id="J8ZUR1"/>
<sequence>MVLLLKQIENNKLKIREKILEENIIKLRNEQLKRRKEVLCLLILQYNTLMYKINMRYKKFATKLQETESKQQVKQNYLNDENPKFSQQHKFTLDQTIKKWMQEKFYDQIFDKINDISLKQLLFEDLQEFEAEAQNTQKTYEQIQNLEDYSQLKLKMSIEMEKKLNTKNI</sequence>
<dbReference type="EMBL" id="AFBI03000038">
    <property type="protein sequence ID" value="EJW03423.1"/>
    <property type="molecule type" value="Genomic_DNA"/>
</dbReference>
<reference evidence="2 3" key="1">
    <citation type="submission" date="2011-08" db="EMBL/GenBank/DDBJ databases">
        <authorList>
            <person name="Liu Z.J."/>
            <person name="Shi F.L."/>
            <person name="Lu J.Q."/>
            <person name="Li M."/>
            <person name="Wang Z.L."/>
        </authorList>
    </citation>
    <scope>NUCLEOTIDE SEQUENCE [LARGE SCALE GENOMIC DNA]</scope>
    <source>
        <strain evidence="2 3">USNM 41457</strain>
    </source>
</reference>
<dbReference type="HOGENOM" id="CLU_1578510_0_0_1"/>
<name>J8ZUR1_EDHAE</name>
<protein>
    <submittedName>
        <fullName evidence="2">Uncharacterized protein</fullName>
    </submittedName>
</protein>
<keyword evidence="1" id="KW-0175">Coiled coil</keyword>
<feature type="coiled-coil region" evidence="1">
    <location>
        <begin position="119"/>
        <end position="146"/>
    </location>
</feature>
<evidence type="ECO:0000313" key="3">
    <source>
        <dbReference type="Proteomes" id="UP000003163"/>
    </source>
</evidence>
<evidence type="ECO:0000256" key="1">
    <source>
        <dbReference type="SAM" id="Coils"/>
    </source>
</evidence>
<gene>
    <name evidence="2" type="ORF">EDEG_02243</name>
</gene>